<keyword evidence="2" id="KW-1185">Reference proteome</keyword>
<dbReference type="OrthoDB" id="1523452at2"/>
<comment type="caution">
    <text evidence="1">The sequence shown here is derived from an EMBL/GenBank/DDBJ whole genome shotgun (WGS) entry which is preliminary data.</text>
</comment>
<gene>
    <name evidence="1" type="ORF">ADICEAN_00833</name>
</gene>
<dbReference type="PATRIC" id="fig|1279009.4.peg.841"/>
<sequence>MQHPHVSALLALHYFPCLEYFTLFTQPGQVLLEAYEHYVKQSYRNRCYILGPHQVEKLTVPVLGGSRKMSIREVEIDNRQPWQRQHWRALQSCYGKAPFWEHYAPRLQPLFDGPWQYLWELNEKVLTLCLQILQLPATPVPTDAYKQTTGSGLTDLRQALRPGIPFTARDLYRPQPYTQLFGATFVANLSVLDVLFCEGPAAAAVIRQSAQQK</sequence>
<dbReference type="STRING" id="1279009.ADICEAN_00833"/>
<dbReference type="AlphaFoldDB" id="M7P0G1"/>
<protein>
    <submittedName>
        <fullName evidence="1">WbqC-like protein family protein</fullName>
    </submittedName>
</protein>
<evidence type="ECO:0000313" key="1">
    <source>
        <dbReference type="EMBL" id="EMR04089.1"/>
    </source>
</evidence>
<name>M7P0G1_9BACT</name>
<dbReference type="eggNOG" id="COG0224">
    <property type="taxonomic scope" value="Bacteria"/>
</dbReference>
<dbReference type="InterPro" id="IPR014985">
    <property type="entry name" value="WbqC"/>
</dbReference>
<dbReference type="RefSeq" id="WP_009194235.1">
    <property type="nucleotide sequence ID" value="NZ_AODQ01000012.1"/>
</dbReference>
<proteinExistence type="predicted"/>
<dbReference type="Proteomes" id="UP000011910">
    <property type="component" value="Unassembled WGS sequence"/>
</dbReference>
<evidence type="ECO:0000313" key="2">
    <source>
        <dbReference type="Proteomes" id="UP000011910"/>
    </source>
</evidence>
<organism evidence="1 2">
    <name type="scientific">Cesiribacter andamanensis AMV16</name>
    <dbReference type="NCBI Taxonomy" id="1279009"/>
    <lineage>
        <taxon>Bacteria</taxon>
        <taxon>Pseudomonadati</taxon>
        <taxon>Bacteroidota</taxon>
        <taxon>Cytophagia</taxon>
        <taxon>Cytophagales</taxon>
        <taxon>Cesiribacteraceae</taxon>
        <taxon>Cesiribacter</taxon>
    </lineage>
</organism>
<accession>M7P0G1</accession>
<dbReference type="EMBL" id="AODQ01000012">
    <property type="protein sequence ID" value="EMR04089.1"/>
    <property type="molecule type" value="Genomic_DNA"/>
</dbReference>
<reference evidence="1 2" key="1">
    <citation type="journal article" date="2013" name="Genome Announc.">
        <title>Draft Genome Sequence of Cesiribacter andamanensis Strain AMV16T, Isolated from a Soil Sample from a Mud Volcano in the Andaman Islands, India.</title>
        <authorList>
            <person name="Shivaji S."/>
            <person name="Ara S."/>
            <person name="Begum Z."/>
            <person name="Srinivas T.N."/>
            <person name="Singh A."/>
            <person name="Kumar Pinnaka A."/>
        </authorList>
    </citation>
    <scope>NUCLEOTIDE SEQUENCE [LARGE SCALE GENOMIC DNA]</scope>
    <source>
        <strain evidence="1 2">AMV16</strain>
    </source>
</reference>
<dbReference type="Pfam" id="PF08889">
    <property type="entry name" value="WbqC"/>
    <property type="match status" value="1"/>
</dbReference>